<dbReference type="PROSITE" id="PS51257">
    <property type="entry name" value="PROKAR_LIPOPROTEIN"/>
    <property type="match status" value="1"/>
</dbReference>
<evidence type="ECO:0008006" key="3">
    <source>
        <dbReference type="Google" id="ProtNLM"/>
    </source>
</evidence>
<comment type="caution">
    <text evidence="1">The sequence shown here is derived from an EMBL/GenBank/DDBJ whole genome shotgun (WGS) entry which is preliminary data.</text>
</comment>
<protein>
    <recommendedName>
        <fullName evidence="3">DUF4369 domain-containing protein</fullName>
    </recommendedName>
</protein>
<keyword evidence="2" id="KW-1185">Reference proteome</keyword>
<proteinExistence type="predicted"/>
<organism evidence="1 2">
    <name type="scientific">Aquimarina rubra</name>
    <dbReference type="NCBI Taxonomy" id="1920033"/>
    <lineage>
        <taxon>Bacteria</taxon>
        <taxon>Pseudomonadati</taxon>
        <taxon>Bacteroidota</taxon>
        <taxon>Flavobacteriia</taxon>
        <taxon>Flavobacteriales</taxon>
        <taxon>Flavobacteriaceae</taxon>
        <taxon>Aquimarina</taxon>
    </lineage>
</organism>
<evidence type="ECO:0000313" key="2">
    <source>
        <dbReference type="Proteomes" id="UP001597319"/>
    </source>
</evidence>
<dbReference type="RefSeq" id="WP_378289967.1">
    <property type="nucleotide sequence ID" value="NZ_JBHULE010000008.1"/>
</dbReference>
<evidence type="ECO:0000313" key="1">
    <source>
        <dbReference type="EMBL" id="MFD2561868.1"/>
    </source>
</evidence>
<accession>A0ABW5LDS1</accession>
<reference evidence="2" key="1">
    <citation type="journal article" date="2019" name="Int. J. Syst. Evol. Microbiol.">
        <title>The Global Catalogue of Microorganisms (GCM) 10K type strain sequencing project: providing services to taxonomists for standard genome sequencing and annotation.</title>
        <authorList>
            <consortium name="The Broad Institute Genomics Platform"/>
            <consortium name="The Broad Institute Genome Sequencing Center for Infectious Disease"/>
            <person name="Wu L."/>
            <person name="Ma J."/>
        </authorList>
    </citation>
    <scope>NUCLEOTIDE SEQUENCE [LARGE SCALE GENOMIC DNA]</scope>
    <source>
        <strain evidence="2">KCTC 52274</strain>
    </source>
</reference>
<gene>
    <name evidence="1" type="ORF">ACFSR1_04240</name>
</gene>
<name>A0ABW5LDS1_9FLAO</name>
<sequence length="126" mass="14754">MKIILIFFYILLLLSSCNNSVTQKKYLIEGKVNALTKDKINVDHIYKLEVQYIGREDDNYVFFSNKQLGITDYIKAIVTSEIRSNFLSKNSSEINENKFENNIRLDISRRLAKDDFKISNFKMDSP</sequence>
<dbReference type="Proteomes" id="UP001597319">
    <property type="component" value="Unassembled WGS sequence"/>
</dbReference>
<dbReference type="EMBL" id="JBHULE010000008">
    <property type="protein sequence ID" value="MFD2561868.1"/>
    <property type="molecule type" value="Genomic_DNA"/>
</dbReference>